<dbReference type="AlphaFoldDB" id="A0A6V8PKZ1"/>
<name>A0A6V8PKZ1_9ACTN</name>
<accession>A0A6V8PKZ1</accession>
<reference evidence="1 2" key="1">
    <citation type="journal article" date="2020" name="Front. Microbiol.">
        <title>Single-cell genomics of novel Actinobacteria with the Wood-Ljungdahl pathway discovered in a serpentinizing system.</title>
        <authorList>
            <person name="Merino N."/>
            <person name="Kawai M."/>
            <person name="Boyd E.S."/>
            <person name="Colman D.R."/>
            <person name="McGlynn S.E."/>
            <person name="Nealson K.H."/>
            <person name="Kurokawa K."/>
            <person name="Hongoh Y."/>
        </authorList>
    </citation>
    <scope>NUCLEOTIDE SEQUENCE [LARGE SCALE GENOMIC DNA]</scope>
    <source>
        <strain evidence="1 2">S34</strain>
    </source>
</reference>
<evidence type="ECO:0000313" key="2">
    <source>
        <dbReference type="Proteomes" id="UP000588083"/>
    </source>
</evidence>
<keyword evidence="2" id="KW-1185">Reference proteome</keyword>
<dbReference type="EMBL" id="BLRZ01000482">
    <property type="protein sequence ID" value="GFP31656.1"/>
    <property type="molecule type" value="Genomic_DNA"/>
</dbReference>
<dbReference type="Proteomes" id="UP000588083">
    <property type="component" value="Unassembled WGS sequence"/>
</dbReference>
<sequence length="33" mass="3953">RTREGEKGRQANKQASRADLLEKRLKIYRHIVM</sequence>
<comment type="caution">
    <text evidence="1">The sequence shown here is derived from an EMBL/GenBank/DDBJ whole genome shotgun (WGS) entry which is preliminary data.</text>
</comment>
<organism evidence="1 2">
    <name type="scientific">Candidatus Hakubella thermalkaliphila</name>
    <dbReference type="NCBI Taxonomy" id="2754717"/>
    <lineage>
        <taxon>Bacteria</taxon>
        <taxon>Bacillati</taxon>
        <taxon>Actinomycetota</taxon>
        <taxon>Actinomycetota incertae sedis</taxon>
        <taxon>Candidatus Hakubellales</taxon>
        <taxon>Candidatus Hakubellaceae</taxon>
        <taxon>Candidatus Hakubella</taxon>
    </lineage>
</organism>
<protein>
    <submittedName>
        <fullName evidence="1">Uncharacterized protein</fullName>
    </submittedName>
</protein>
<evidence type="ECO:0000313" key="1">
    <source>
        <dbReference type="EMBL" id="GFP31656.1"/>
    </source>
</evidence>
<proteinExistence type="predicted"/>
<gene>
    <name evidence="1" type="ORF">HKBW3S34_02577</name>
</gene>
<feature type="non-terminal residue" evidence="1">
    <location>
        <position position="1"/>
    </location>
</feature>